<name>A0AAV9QK80_9PEZI</name>
<feature type="compositionally biased region" description="Low complexity" evidence="1">
    <location>
        <begin position="27"/>
        <end position="47"/>
    </location>
</feature>
<dbReference type="Proteomes" id="UP001345827">
    <property type="component" value="Unassembled WGS sequence"/>
</dbReference>
<proteinExistence type="predicted"/>
<feature type="compositionally biased region" description="Low complexity" evidence="1">
    <location>
        <begin position="579"/>
        <end position="596"/>
    </location>
</feature>
<feature type="compositionally biased region" description="Basic and acidic residues" evidence="1">
    <location>
        <begin position="391"/>
        <end position="403"/>
    </location>
</feature>
<protein>
    <submittedName>
        <fullName evidence="2">Uncharacterized protein</fullName>
    </submittedName>
</protein>
<reference evidence="2 3" key="1">
    <citation type="submission" date="2023-06" db="EMBL/GenBank/DDBJ databases">
        <title>Black Yeasts Isolated from many extreme environments.</title>
        <authorList>
            <person name="Coleine C."/>
            <person name="Stajich J.E."/>
            <person name="Selbmann L."/>
        </authorList>
    </citation>
    <scope>NUCLEOTIDE SEQUENCE [LARGE SCALE GENOMIC DNA]</scope>
    <source>
        <strain evidence="2 3">CCFEE 5887</strain>
    </source>
</reference>
<feature type="compositionally biased region" description="Basic residues" evidence="1">
    <location>
        <begin position="142"/>
        <end position="154"/>
    </location>
</feature>
<feature type="compositionally biased region" description="Low complexity" evidence="1">
    <location>
        <begin position="91"/>
        <end position="106"/>
    </location>
</feature>
<sequence>MSRRRSPREPSTVFHMKTRSRAQKGNPESSNPSGDTSSTSSLSSPPSSRTPPTPPRNQKRKLSETDLGEPEHLPTAKRLSPDSKSDDAKQSTDTVEVRTSTVETTTLAGPEGIVANPTTSNTDVTARKRPASNSEDSETRSPRRPAKGATRARKGGQGNGANNRRGKLKGRRGRGGDSPEPPNRRRPMTQDERVEISMLKARQHELKRFFSVVGAQQVDILEQLASRDLSKLARKPKAHEKVPEYDTIVENLDATMQDIQDMIRTRNRIQVEHEMQRMEQEKHVIEQQFRTHVTEARDEHLTGAEGDIILFQRAYREAHDETHTETGSDFDGYPQYHELPEPDTQPRGYVSRKIMDEKPFKLQLTTYDEQARQQVLNEDFIAPLLREMEERDREYHEEQERKKSQNLSALTSEAARELETIRENERPPQVDGLHDSAGSYALSTLADVSEWMSQSRPQHQFSYATAAPVSAPTDSFDQFPRRYSPHLGPVRAFGGPASRHPAFKHVLNVDTTSAPPVQAPLSATEKTDRNSSQGVSNGPGQPLAPAPPKAGPSFQVFRHNNGRHGYASAPPLTGGGGPQQFIFQPPQQPLQYQPAPGRTPPPSQYGAGGSGSSRGDRAGRSSMTFVNQTIASRDAAAGNPNPKGGQRILLPKM</sequence>
<feature type="compositionally biased region" description="Basic and acidic residues" evidence="1">
    <location>
        <begin position="414"/>
        <end position="434"/>
    </location>
</feature>
<evidence type="ECO:0000313" key="2">
    <source>
        <dbReference type="EMBL" id="KAK5543625.1"/>
    </source>
</evidence>
<feature type="compositionally biased region" description="Basic residues" evidence="1">
    <location>
        <begin position="164"/>
        <end position="173"/>
    </location>
</feature>
<dbReference type="EMBL" id="JAXLQG010000002">
    <property type="protein sequence ID" value="KAK5543625.1"/>
    <property type="molecule type" value="Genomic_DNA"/>
</dbReference>
<dbReference type="AlphaFoldDB" id="A0AAV9QK80"/>
<feature type="region of interest" description="Disordered" evidence="1">
    <location>
        <begin position="1"/>
        <end position="192"/>
    </location>
</feature>
<gene>
    <name evidence="2" type="ORF">LTR25_001239</name>
</gene>
<keyword evidence="3" id="KW-1185">Reference proteome</keyword>
<organism evidence="2 3">
    <name type="scientific">Vermiconidia calcicola</name>
    <dbReference type="NCBI Taxonomy" id="1690605"/>
    <lineage>
        <taxon>Eukaryota</taxon>
        <taxon>Fungi</taxon>
        <taxon>Dikarya</taxon>
        <taxon>Ascomycota</taxon>
        <taxon>Pezizomycotina</taxon>
        <taxon>Dothideomycetes</taxon>
        <taxon>Dothideomycetidae</taxon>
        <taxon>Mycosphaerellales</taxon>
        <taxon>Extremaceae</taxon>
        <taxon>Vermiconidia</taxon>
    </lineage>
</organism>
<comment type="caution">
    <text evidence="2">The sequence shown here is derived from an EMBL/GenBank/DDBJ whole genome shotgun (WGS) entry which is preliminary data.</text>
</comment>
<evidence type="ECO:0000313" key="3">
    <source>
        <dbReference type="Proteomes" id="UP001345827"/>
    </source>
</evidence>
<feature type="compositionally biased region" description="Basic and acidic residues" evidence="1">
    <location>
        <begin position="61"/>
        <end position="90"/>
    </location>
</feature>
<accession>A0AAV9QK80</accession>
<feature type="compositionally biased region" description="Polar residues" evidence="1">
    <location>
        <begin position="530"/>
        <end position="539"/>
    </location>
</feature>
<feature type="region of interest" description="Disordered" evidence="1">
    <location>
        <begin position="510"/>
        <end position="653"/>
    </location>
</feature>
<evidence type="ECO:0000256" key="1">
    <source>
        <dbReference type="SAM" id="MobiDB-lite"/>
    </source>
</evidence>
<feature type="region of interest" description="Disordered" evidence="1">
    <location>
        <begin position="391"/>
        <end position="436"/>
    </location>
</feature>